<protein>
    <submittedName>
        <fullName evidence="3">BglG family transcriptional antiterminator</fullName>
    </submittedName>
</protein>
<proteinExistence type="predicted"/>
<evidence type="ECO:0000259" key="2">
    <source>
        <dbReference type="PROSITE" id="PS51372"/>
    </source>
</evidence>
<reference evidence="3 4" key="1">
    <citation type="submission" date="2019-03" db="EMBL/GenBank/DDBJ databases">
        <title>Genomic analyses of the natural microbiome of Caenorhabditis elegans.</title>
        <authorList>
            <person name="Samuel B."/>
        </authorList>
    </citation>
    <scope>NUCLEOTIDE SEQUENCE [LARGE SCALE GENOMIC DNA]</scope>
    <source>
        <strain evidence="3 4">BIGb0156</strain>
    </source>
</reference>
<evidence type="ECO:0000256" key="1">
    <source>
        <dbReference type="ARBA" id="ARBA00022737"/>
    </source>
</evidence>
<evidence type="ECO:0000313" key="3">
    <source>
        <dbReference type="EMBL" id="TDN60836.1"/>
    </source>
</evidence>
<feature type="domain" description="PRD" evidence="2">
    <location>
        <begin position="229"/>
        <end position="336"/>
    </location>
</feature>
<dbReference type="PANTHER" id="PTHR30185:SF14">
    <property type="entry name" value="STATIONARY PHASE-INDUCIBLE PROTEIN CSIE-RELATED"/>
    <property type="match status" value="1"/>
</dbReference>
<dbReference type="InterPro" id="IPR050661">
    <property type="entry name" value="BglG_antiterminators"/>
</dbReference>
<dbReference type="NCBIfam" id="NF008597">
    <property type="entry name" value="PRK11564.1"/>
    <property type="match status" value="1"/>
</dbReference>
<dbReference type="PANTHER" id="PTHR30185">
    <property type="entry name" value="CRYPTIC BETA-GLUCOSIDE BGL OPERON ANTITERMINATOR"/>
    <property type="match status" value="1"/>
</dbReference>
<dbReference type="EMBL" id="SNVX01000002">
    <property type="protein sequence ID" value="TDN60836.1"/>
    <property type="molecule type" value="Genomic_DNA"/>
</dbReference>
<dbReference type="GO" id="GO:0006355">
    <property type="term" value="P:regulation of DNA-templated transcription"/>
    <property type="evidence" value="ECO:0007669"/>
    <property type="project" value="InterPro"/>
</dbReference>
<dbReference type="OrthoDB" id="6415323at2"/>
<keyword evidence="4" id="KW-1185">Reference proteome</keyword>
<dbReference type="Gene3D" id="1.10.1790.10">
    <property type="entry name" value="PRD domain"/>
    <property type="match status" value="1"/>
</dbReference>
<accession>A0A4V3BQ78</accession>
<dbReference type="Proteomes" id="UP000295530">
    <property type="component" value="Unassembled WGS sequence"/>
</dbReference>
<dbReference type="PROSITE" id="PS51372">
    <property type="entry name" value="PRD_2"/>
    <property type="match status" value="1"/>
</dbReference>
<dbReference type="Pfam" id="PF00874">
    <property type="entry name" value="PRD"/>
    <property type="match status" value="2"/>
</dbReference>
<dbReference type="SUPFAM" id="SSF63520">
    <property type="entry name" value="PTS-regulatory domain, PRD"/>
    <property type="match status" value="1"/>
</dbReference>
<dbReference type="InterPro" id="IPR011608">
    <property type="entry name" value="PRD"/>
</dbReference>
<sequence length="427" mass="49200">MMTVLEPPSVLSSPQRRCQILLMLYLPGQSVTPEAIGRVNNVDDAVARQDIAEICHVIQRYHRLNIVTLADGSYRIEGTTLDQRLCLIHWLRRALRLCPGFIHGQFTPSLKTQLKQSGISRILYDDTNLRALVNRCGQNLQRQFDSRDAAFLSLYLQYCLLQQQPQQSPVFNDGQRKWAQASAEYQVAAEIARHWQRRTLKNAHPDEHLFLAMLFMMLKVPDPKRDHHTQEVRLYRSINQLIDRFQQLSGRQFSDRRGLRDQLYVHLAQAINRCLYGVGIDNSLPEEVQRLYPRLMRTTQQALTEFEAHYALRISDEEMGLIAVIFGAWLMQESDLQEKQVVLLTGDNPQLEQEIEQQLRELTLLPLNIKYQTLHAFEKDGAPKGVALIVTPYTLALPLFSPPLIHAGEPLSERQRQHICQMLEAPG</sequence>
<gene>
    <name evidence="3" type="ORF">EC847_102424</name>
</gene>
<organism evidence="3 4">
    <name type="scientific">Scandinavium goeteborgense</name>
    <dbReference type="NCBI Taxonomy" id="1851514"/>
    <lineage>
        <taxon>Bacteria</taxon>
        <taxon>Pseudomonadati</taxon>
        <taxon>Pseudomonadota</taxon>
        <taxon>Gammaproteobacteria</taxon>
        <taxon>Enterobacterales</taxon>
        <taxon>Enterobacteriaceae</taxon>
        <taxon>Scandinavium</taxon>
    </lineage>
</organism>
<keyword evidence="1" id="KW-0677">Repeat</keyword>
<dbReference type="AlphaFoldDB" id="A0A4V3BQ78"/>
<comment type="caution">
    <text evidence="3">The sequence shown here is derived from an EMBL/GenBank/DDBJ whole genome shotgun (WGS) entry which is preliminary data.</text>
</comment>
<name>A0A4V3BQ78_SCAGO</name>
<dbReference type="RefSeq" id="WP_133460575.1">
    <property type="nucleotide sequence ID" value="NZ_SNVX01000002.1"/>
</dbReference>
<evidence type="ECO:0000313" key="4">
    <source>
        <dbReference type="Proteomes" id="UP000295530"/>
    </source>
</evidence>
<dbReference type="InterPro" id="IPR036634">
    <property type="entry name" value="PRD_sf"/>
</dbReference>